<feature type="transmembrane region" description="Helical" evidence="5">
    <location>
        <begin position="286"/>
        <end position="305"/>
    </location>
</feature>
<evidence type="ECO:0000256" key="3">
    <source>
        <dbReference type="ARBA" id="ARBA00022553"/>
    </source>
</evidence>
<organism evidence="8 9">
    <name type="scientific">Flavobacterium arundinis</name>
    <dbReference type="NCBI Taxonomy" id="3139143"/>
    <lineage>
        <taxon>Bacteria</taxon>
        <taxon>Pseudomonadati</taxon>
        <taxon>Bacteroidota</taxon>
        <taxon>Flavobacteriia</taxon>
        <taxon>Flavobacteriales</taxon>
        <taxon>Flavobacteriaceae</taxon>
        <taxon>Flavobacterium</taxon>
    </lineage>
</organism>
<dbReference type="Pfam" id="PF07695">
    <property type="entry name" value="7TMR-DISM_7TM"/>
    <property type="match status" value="1"/>
</dbReference>
<dbReference type="InterPro" id="IPR036097">
    <property type="entry name" value="HisK_dim/P_sf"/>
</dbReference>
<dbReference type="SMART" id="SM00388">
    <property type="entry name" value="HisKA"/>
    <property type="match status" value="1"/>
</dbReference>
<keyword evidence="9" id="KW-1185">Reference proteome</keyword>
<dbReference type="SMART" id="SM00387">
    <property type="entry name" value="HATPase_c"/>
    <property type="match status" value="1"/>
</dbReference>
<dbReference type="EMBL" id="JBBYHR010000005">
    <property type="protein sequence ID" value="MEL1244748.1"/>
    <property type="molecule type" value="Genomic_DNA"/>
</dbReference>
<dbReference type="SUPFAM" id="SSF47384">
    <property type="entry name" value="Homodimeric domain of signal transducing histidine kinase"/>
    <property type="match status" value="1"/>
</dbReference>
<gene>
    <name evidence="8" type="ORF">AAEO56_10790</name>
</gene>
<protein>
    <recommendedName>
        <fullName evidence="2">histidine kinase</fullName>
        <ecNumber evidence="2">2.7.13.3</ecNumber>
    </recommendedName>
</protein>
<dbReference type="SUPFAM" id="SSF55874">
    <property type="entry name" value="ATPase domain of HSP90 chaperone/DNA topoisomerase II/histidine kinase"/>
    <property type="match status" value="1"/>
</dbReference>
<feature type="transmembrane region" description="Helical" evidence="5">
    <location>
        <begin position="311"/>
        <end position="336"/>
    </location>
</feature>
<dbReference type="InterPro" id="IPR004358">
    <property type="entry name" value="Sig_transdc_His_kin-like_C"/>
</dbReference>
<dbReference type="InterPro" id="IPR003594">
    <property type="entry name" value="HATPase_dom"/>
</dbReference>
<feature type="transmembrane region" description="Helical" evidence="5">
    <location>
        <begin position="348"/>
        <end position="365"/>
    </location>
</feature>
<keyword evidence="3" id="KW-0597">Phosphoprotein</keyword>
<dbReference type="GO" id="GO:0005524">
    <property type="term" value="F:ATP binding"/>
    <property type="evidence" value="ECO:0007669"/>
    <property type="project" value="UniProtKB-KW"/>
</dbReference>
<dbReference type="Gene3D" id="1.10.287.130">
    <property type="match status" value="1"/>
</dbReference>
<comment type="caution">
    <text evidence="8">The sequence shown here is derived from an EMBL/GenBank/DDBJ whole genome shotgun (WGS) entry which is preliminary data.</text>
</comment>
<feature type="signal peptide" evidence="6">
    <location>
        <begin position="1"/>
        <end position="18"/>
    </location>
</feature>
<evidence type="ECO:0000256" key="1">
    <source>
        <dbReference type="ARBA" id="ARBA00000085"/>
    </source>
</evidence>
<name>A0ABU9HYE0_9FLAO</name>
<dbReference type="EC" id="2.7.13.3" evidence="2"/>
<evidence type="ECO:0000256" key="6">
    <source>
        <dbReference type="SAM" id="SignalP"/>
    </source>
</evidence>
<keyword evidence="8" id="KW-0547">Nucleotide-binding</keyword>
<sequence>MKKYLYHLLLLFAITAFAQDKWPEPIVLTDSFPIYKDFTRENWQQVDTWDKEVEFKEILTPKYSGLFKSREESITSIQTVSHVWGRYRLKNISQHPVIITFSATRAKEHIYIKKGDKWVHLVSGDMIPWSERDGIKDLMQIPYTLNAGEEIKVYQNFGDVTFWSNPDPRIGNYLKIIDRNFKDRPNYTAEDVISFGFFGFMIFGVIFNLFFYYVNREKVYLVFAFMLISSAFLMAENVFSSLAFDEYRNAYPFFLVATITFFIIMLLHTVRFFFRVNIHFPGWDKFLVYFSVYIGISGVSVYLGIVNRWVIFLIIVCFITALAAFIFFIAAIVMIIKLLRKKDKEARLFVIAAMPFIVSPVIKAILPFDWTITTCGMWTILVLSWGMFARFKSLQVANARAALEREEERNRLIAIQKEELEQLVKERTAELEHSLENLKQTQNQLVQSEKMASLGELTAGIAHEIQNPLNFVNNFSDVSIELLDEMEEELDKGDIEEAKAISGDIKQNLEKIMHHGKRADSIVKGMLQHSRASSGQKEPADINALADEYLRLAYHGLRAKDKSFNAELVTNFDQNLPKANVIPQDVGRVLLNLFTNAFYATQEKKKNPPAGEGGETIHYKPTLTVTTSYNDNWVEITVKDNGTGIPEEIQDKILQPFFTTKPTGEGTGLGLSLSYDIIVKGHAGSIAIESKEGEGSEFIIRLPLKN</sequence>
<dbReference type="CDD" id="cd00082">
    <property type="entry name" value="HisKA"/>
    <property type="match status" value="1"/>
</dbReference>
<dbReference type="InterPro" id="IPR011623">
    <property type="entry name" value="7TMR_DISM_rcpt_extracell_dom1"/>
</dbReference>
<keyword evidence="4" id="KW-0175">Coiled coil</keyword>
<evidence type="ECO:0000313" key="8">
    <source>
        <dbReference type="EMBL" id="MEL1244748.1"/>
    </source>
</evidence>
<comment type="catalytic activity">
    <reaction evidence="1">
        <text>ATP + protein L-histidine = ADP + protein N-phospho-L-histidine.</text>
        <dbReference type="EC" id="2.7.13.3"/>
    </reaction>
</comment>
<dbReference type="InterPro" id="IPR005467">
    <property type="entry name" value="His_kinase_dom"/>
</dbReference>
<evidence type="ECO:0000256" key="5">
    <source>
        <dbReference type="SAM" id="Phobius"/>
    </source>
</evidence>
<dbReference type="Pfam" id="PF00512">
    <property type="entry name" value="HisKA"/>
    <property type="match status" value="1"/>
</dbReference>
<feature type="transmembrane region" description="Helical" evidence="5">
    <location>
        <begin position="250"/>
        <end position="274"/>
    </location>
</feature>
<proteinExistence type="predicted"/>
<dbReference type="Pfam" id="PF02518">
    <property type="entry name" value="HATPase_c"/>
    <property type="match status" value="1"/>
</dbReference>
<feature type="domain" description="Histidine kinase" evidence="7">
    <location>
        <begin position="460"/>
        <end position="706"/>
    </location>
</feature>
<dbReference type="InterPro" id="IPR036890">
    <property type="entry name" value="HATPase_C_sf"/>
</dbReference>
<keyword evidence="5" id="KW-1133">Transmembrane helix</keyword>
<dbReference type="RefSeq" id="WP_341697064.1">
    <property type="nucleotide sequence ID" value="NZ_JBBYHR010000005.1"/>
</dbReference>
<feature type="transmembrane region" description="Helical" evidence="5">
    <location>
        <begin position="192"/>
        <end position="213"/>
    </location>
</feature>
<dbReference type="PANTHER" id="PTHR43065">
    <property type="entry name" value="SENSOR HISTIDINE KINASE"/>
    <property type="match status" value="1"/>
</dbReference>
<evidence type="ECO:0000256" key="4">
    <source>
        <dbReference type="SAM" id="Coils"/>
    </source>
</evidence>
<evidence type="ECO:0000259" key="7">
    <source>
        <dbReference type="PROSITE" id="PS50109"/>
    </source>
</evidence>
<feature type="transmembrane region" description="Helical" evidence="5">
    <location>
        <begin position="220"/>
        <end position="244"/>
    </location>
</feature>
<evidence type="ECO:0000313" key="9">
    <source>
        <dbReference type="Proteomes" id="UP001464555"/>
    </source>
</evidence>
<dbReference type="PROSITE" id="PS50109">
    <property type="entry name" value="HIS_KIN"/>
    <property type="match status" value="1"/>
</dbReference>
<accession>A0ABU9HYE0</accession>
<feature type="coiled-coil region" evidence="4">
    <location>
        <begin position="389"/>
        <end position="451"/>
    </location>
</feature>
<feature type="chain" id="PRO_5047181934" description="histidine kinase" evidence="6">
    <location>
        <begin position="19"/>
        <end position="706"/>
    </location>
</feature>
<reference evidence="8 9" key="1">
    <citation type="submission" date="2024-04" db="EMBL/GenBank/DDBJ databases">
        <title>Flavobacterium sp. DGU11 16S ribosomal RNA gene Genome sequencing and assembly.</title>
        <authorList>
            <person name="Park S."/>
        </authorList>
    </citation>
    <scope>NUCLEOTIDE SEQUENCE [LARGE SCALE GENOMIC DNA]</scope>
    <source>
        <strain evidence="8 9">DGU11</strain>
    </source>
</reference>
<keyword evidence="8" id="KW-0067">ATP-binding</keyword>
<keyword evidence="5" id="KW-0812">Transmembrane</keyword>
<keyword evidence="5" id="KW-0472">Membrane</keyword>
<keyword evidence="6" id="KW-0732">Signal</keyword>
<dbReference type="Gene3D" id="3.30.565.10">
    <property type="entry name" value="Histidine kinase-like ATPase, C-terminal domain"/>
    <property type="match status" value="1"/>
</dbReference>
<dbReference type="Proteomes" id="UP001464555">
    <property type="component" value="Unassembled WGS sequence"/>
</dbReference>
<dbReference type="InterPro" id="IPR003661">
    <property type="entry name" value="HisK_dim/P_dom"/>
</dbReference>
<evidence type="ECO:0000256" key="2">
    <source>
        <dbReference type="ARBA" id="ARBA00012438"/>
    </source>
</evidence>
<dbReference type="PANTHER" id="PTHR43065:SF42">
    <property type="entry name" value="TWO-COMPONENT SENSOR PPRA"/>
    <property type="match status" value="1"/>
</dbReference>
<dbReference type="PRINTS" id="PR00344">
    <property type="entry name" value="BCTRLSENSOR"/>
</dbReference>